<feature type="transmembrane region" description="Helical" evidence="7">
    <location>
        <begin position="279"/>
        <end position="300"/>
    </location>
</feature>
<feature type="transmembrane region" description="Helical" evidence="7">
    <location>
        <begin position="213"/>
        <end position="233"/>
    </location>
</feature>
<dbReference type="Proteomes" id="UP000237822">
    <property type="component" value="Unassembled WGS sequence"/>
</dbReference>
<evidence type="ECO:0000313" key="9">
    <source>
        <dbReference type="Proteomes" id="UP000237822"/>
    </source>
</evidence>
<dbReference type="GO" id="GO:0005886">
    <property type="term" value="C:plasma membrane"/>
    <property type="evidence" value="ECO:0007669"/>
    <property type="project" value="UniProtKB-SubCell"/>
</dbReference>
<evidence type="ECO:0000256" key="5">
    <source>
        <dbReference type="ARBA" id="ARBA00022989"/>
    </source>
</evidence>
<proteinExistence type="inferred from homology"/>
<dbReference type="RefSeq" id="WP_106296783.1">
    <property type="nucleotide sequence ID" value="NZ_PVTI01000005.1"/>
</dbReference>
<dbReference type="InterPro" id="IPR002797">
    <property type="entry name" value="Polysacc_synth"/>
</dbReference>
<evidence type="ECO:0000256" key="1">
    <source>
        <dbReference type="ARBA" id="ARBA00004651"/>
    </source>
</evidence>
<name>A0A2T0UUF1_9MICO</name>
<feature type="transmembrane region" description="Helical" evidence="7">
    <location>
        <begin position="114"/>
        <end position="137"/>
    </location>
</feature>
<dbReference type="OrthoDB" id="5140599at2"/>
<keyword evidence="6 7" id="KW-0472">Membrane</keyword>
<feature type="transmembrane region" description="Helical" evidence="7">
    <location>
        <begin position="348"/>
        <end position="368"/>
    </location>
</feature>
<protein>
    <submittedName>
        <fullName evidence="8">O-antigen/teichoic acid export membrane protein</fullName>
    </submittedName>
</protein>
<dbReference type="PANTHER" id="PTHR30250:SF10">
    <property type="entry name" value="LIPOPOLYSACCHARIDE BIOSYNTHESIS PROTEIN WZXC"/>
    <property type="match status" value="1"/>
</dbReference>
<sequence length="412" mass="41490">MTGSRTRRRTAIGAGAVAAGSMVANVLGYVLFLVLNRELAPDDLGAVASLLGLVVILGVAALSVQLVAAWRVATGRPDSGPSSLRTGAIVGAGVALLMAVLSPVVAGVLHLGGILPALLVAATTLPTCVTFAVQGVLQGAHRFLPLAVLYVAGSLARTAGGVLAAAAGWGVTGVMLLTTAGAWVVALAALALVRADVPEALRHARPHQVRRVVVGMAGTSALLVASTIDTLVARHVLSPTDSGTYAVLSLFTKAAFWGPAFLATVLYPGMSRARGHRPLLLALGGTGAVVAVGIALSTWLRAPLIRIAAGTAYEHAASLVPVFTTLGGAWALVQVLVYWGAARGRHHVGYLVWAAVGVATLLVVTTRHGSVDEVVWTFVAAAVVVAAAGAVLTSVGTPATPAPSAVPRAASQ</sequence>
<feature type="transmembrane region" description="Helical" evidence="7">
    <location>
        <begin position="84"/>
        <end position="108"/>
    </location>
</feature>
<evidence type="ECO:0000256" key="3">
    <source>
        <dbReference type="ARBA" id="ARBA00022475"/>
    </source>
</evidence>
<evidence type="ECO:0000256" key="7">
    <source>
        <dbReference type="SAM" id="Phobius"/>
    </source>
</evidence>
<keyword evidence="5 7" id="KW-1133">Transmembrane helix</keyword>
<evidence type="ECO:0000256" key="6">
    <source>
        <dbReference type="ARBA" id="ARBA00023136"/>
    </source>
</evidence>
<reference evidence="8 9" key="1">
    <citation type="submission" date="2018-03" db="EMBL/GenBank/DDBJ databases">
        <title>Genomic Encyclopedia of Archaeal and Bacterial Type Strains, Phase II (KMG-II): from individual species to whole genera.</title>
        <authorList>
            <person name="Goeker M."/>
        </authorList>
    </citation>
    <scope>NUCLEOTIDE SEQUENCE [LARGE SCALE GENOMIC DNA]</scope>
    <source>
        <strain evidence="8 9">ATCC BAA-1496</strain>
    </source>
</reference>
<organism evidence="8 9">
    <name type="scientific">Knoellia remsis</name>
    <dbReference type="NCBI Taxonomy" id="407159"/>
    <lineage>
        <taxon>Bacteria</taxon>
        <taxon>Bacillati</taxon>
        <taxon>Actinomycetota</taxon>
        <taxon>Actinomycetes</taxon>
        <taxon>Micrococcales</taxon>
        <taxon>Intrasporangiaceae</taxon>
        <taxon>Knoellia</taxon>
    </lineage>
</organism>
<keyword evidence="9" id="KW-1185">Reference proteome</keyword>
<evidence type="ECO:0000256" key="4">
    <source>
        <dbReference type="ARBA" id="ARBA00022692"/>
    </source>
</evidence>
<comment type="caution">
    <text evidence="8">The sequence shown here is derived from an EMBL/GenBank/DDBJ whole genome shotgun (WGS) entry which is preliminary data.</text>
</comment>
<gene>
    <name evidence="8" type="ORF">BCF74_10582</name>
</gene>
<feature type="transmembrane region" description="Helical" evidence="7">
    <location>
        <begin position="47"/>
        <end position="72"/>
    </location>
</feature>
<dbReference type="AlphaFoldDB" id="A0A2T0UUF1"/>
<accession>A0A2T0UUF1</accession>
<feature type="transmembrane region" description="Helical" evidence="7">
    <location>
        <begin position="320"/>
        <end position="341"/>
    </location>
</feature>
<keyword evidence="3" id="KW-1003">Cell membrane</keyword>
<feature type="transmembrane region" description="Helical" evidence="7">
    <location>
        <begin position="12"/>
        <end position="35"/>
    </location>
</feature>
<evidence type="ECO:0000256" key="2">
    <source>
        <dbReference type="ARBA" id="ARBA00007430"/>
    </source>
</evidence>
<dbReference type="EMBL" id="PVTI01000005">
    <property type="protein sequence ID" value="PRY61524.1"/>
    <property type="molecule type" value="Genomic_DNA"/>
</dbReference>
<comment type="subcellular location">
    <subcellularLocation>
        <location evidence="1">Cell membrane</location>
        <topology evidence="1">Multi-pass membrane protein</topology>
    </subcellularLocation>
</comment>
<feature type="transmembrane region" description="Helical" evidence="7">
    <location>
        <begin position="245"/>
        <end position="267"/>
    </location>
</feature>
<feature type="transmembrane region" description="Helical" evidence="7">
    <location>
        <begin position="144"/>
        <end position="167"/>
    </location>
</feature>
<evidence type="ECO:0000313" key="8">
    <source>
        <dbReference type="EMBL" id="PRY61524.1"/>
    </source>
</evidence>
<comment type="similarity">
    <text evidence="2">Belongs to the polysaccharide synthase family.</text>
</comment>
<dbReference type="InterPro" id="IPR050833">
    <property type="entry name" value="Poly_Biosynth_Transport"/>
</dbReference>
<keyword evidence="4 7" id="KW-0812">Transmembrane</keyword>
<dbReference type="Pfam" id="PF01943">
    <property type="entry name" value="Polysacc_synt"/>
    <property type="match status" value="1"/>
</dbReference>
<feature type="transmembrane region" description="Helical" evidence="7">
    <location>
        <begin position="374"/>
        <end position="395"/>
    </location>
</feature>
<feature type="transmembrane region" description="Helical" evidence="7">
    <location>
        <begin position="173"/>
        <end position="193"/>
    </location>
</feature>
<dbReference type="PANTHER" id="PTHR30250">
    <property type="entry name" value="PST FAMILY PREDICTED COLANIC ACID TRANSPORTER"/>
    <property type="match status" value="1"/>
</dbReference>